<dbReference type="SUPFAM" id="SSF52540">
    <property type="entry name" value="P-loop containing nucleoside triphosphate hydrolases"/>
    <property type="match status" value="2"/>
</dbReference>
<gene>
    <name evidence="10" type="ORF">BKA15_004713</name>
</gene>
<evidence type="ECO:0000256" key="2">
    <source>
        <dbReference type="ARBA" id="ARBA00022475"/>
    </source>
</evidence>
<sequence>MTAGSSPVLRCRDVTKGFGGVPVLAGVSLDLEHGTVTALAGENGAGKSTLMKIASGQYRADRGSVIIGDRELHGGSVTDAHRAGVAIVPQELASIPDLTVYENLFVGRELRRFGFLDRRAMIKEAQRALDEFGVVLRVTARMRSLPVGLQQIVEIVKATLTFEGGPAGAKVLLLDEPTSAISEREVEQLYRVVRRLRDQGVAMVYTTHKMAEIRALADRVVVLRDGSLILDEAIDEVSDADIVTAMIGRELGTLFPELPEQPAAADPAVLEVSGLRVAGASAPVDLTVRKGEILGLAGLVGAGRTELLEAIFGTRRTLAGRIMINGRELRRGAPAEAIRHGLALVPEDRKAGGAILGMSVLDNGSLPRLSQFSIAGWLRGRDRVSAVGDAMRSVRLRSRGLSQEVGTLSGGNQQKVVLARWLTGKINVLLLDEPTRGVDVGARSEIYRIVADLAASGVAVIMASSDMPEILGLSHRALVLRRGAVAGELSRTELSAPDAQARIFAMAADLDHQPIERVTEDVR</sequence>
<dbReference type="PANTHER" id="PTHR43790:SF3">
    <property type="entry name" value="D-ALLOSE IMPORT ATP-BINDING PROTEIN ALSA-RELATED"/>
    <property type="match status" value="1"/>
</dbReference>
<keyword evidence="2" id="KW-1003">Cell membrane</keyword>
<evidence type="ECO:0000256" key="3">
    <source>
        <dbReference type="ARBA" id="ARBA00022597"/>
    </source>
</evidence>
<dbReference type="Pfam" id="PF00005">
    <property type="entry name" value="ABC_tran"/>
    <property type="match status" value="2"/>
</dbReference>
<keyword evidence="7" id="KW-1278">Translocase</keyword>
<dbReference type="RefSeq" id="WP_179754840.1">
    <property type="nucleotide sequence ID" value="NZ_JACCBU010000001.1"/>
</dbReference>
<protein>
    <submittedName>
        <fullName evidence="10">Ribose transport system ATP-binding protein</fullName>
    </submittedName>
</protein>
<dbReference type="CDD" id="cd03216">
    <property type="entry name" value="ABC_Carb_Monos_I"/>
    <property type="match status" value="1"/>
</dbReference>
<evidence type="ECO:0000256" key="4">
    <source>
        <dbReference type="ARBA" id="ARBA00022737"/>
    </source>
</evidence>
<dbReference type="EMBL" id="JACCBU010000001">
    <property type="protein sequence ID" value="NYE73384.1"/>
    <property type="molecule type" value="Genomic_DNA"/>
</dbReference>
<dbReference type="InterPro" id="IPR027417">
    <property type="entry name" value="P-loop_NTPase"/>
</dbReference>
<evidence type="ECO:0000256" key="1">
    <source>
        <dbReference type="ARBA" id="ARBA00022448"/>
    </source>
</evidence>
<dbReference type="InterPro" id="IPR017871">
    <property type="entry name" value="ABC_transporter-like_CS"/>
</dbReference>
<dbReference type="GO" id="GO:0016887">
    <property type="term" value="F:ATP hydrolysis activity"/>
    <property type="evidence" value="ECO:0007669"/>
    <property type="project" value="InterPro"/>
</dbReference>
<keyword evidence="5" id="KW-0547">Nucleotide-binding</keyword>
<proteinExistence type="predicted"/>
<dbReference type="InterPro" id="IPR050107">
    <property type="entry name" value="ABC_carbohydrate_import_ATPase"/>
</dbReference>
<evidence type="ECO:0000256" key="8">
    <source>
        <dbReference type="ARBA" id="ARBA00023136"/>
    </source>
</evidence>
<dbReference type="PANTHER" id="PTHR43790">
    <property type="entry name" value="CARBOHYDRATE TRANSPORT ATP-BINDING PROTEIN MG119-RELATED"/>
    <property type="match status" value="1"/>
</dbReference>
<dbReference type="InterPro" id="IPR003439">
    <property type="entry name" value="ABC_transporter-like_ATP-bd"/>
</dbReference>
<keyword evidence="3" id="KW-0762">Sugar transport</keyword>
<dbReference type="CDD" id="cd03215">
    <property type="entry name" value="ABC_Carb_Monos_II"/>
    <property type="match status" value="1"/>
</dbReference>
<evidence type="ECO:0000313" key="10">
    <source>
        <dbReference type="EMBL" id="NYE73384.1"/>
    </source>
</evidence>
<comment type="caution">
    <text evidence="10">The sequence shown here is derived from an EMBL/GenBank/DDBJ whole genome shotgun (WGS) entry which is preliminary data.</text>
</comment>
<dbReference type="Proteomes" id="UP000569914">
    <property type="component" value="Unassembled WGS sequence"/>
</dbReference>
<organism evidence="10 11">
    <name type="scientific">Microlunatus parietis</name>
    <dbReference type="NCBI Taxonomy" id="682979"/>
    <lineage>
        <taxon>Bacteria</taxon>
        <taxon>Bacillati</taxon>
        <taxon>Actinomycetota</taxon>
        <taxon>Actinomycetes</taxon>
        <taxon>Propionibacteriales</taxon>
        <taxon>Propionibacteriaceae</taxon>
        <taxon>Microlunatus</taxon>
    </lineage>
</organism>
<keyword evidence="11" id="KW-1185">Reference proteome</keyword>
<keyword evidence="6 10" id="KW-0067">ATP-binding</keyword>
<feature type="domain" description="ABC transporter" evidence="9">
    <location>
        <begin position="264"/>
        <end position="507"/>
    </location>
</feature>
<dbReference type="SMART" id="SM00382">
    <property type="entry name" value="AAA"/>
    <property type="match status" value="2"/>
</dbReference>
<dbReference type="PROSITE" id="PS50893">
    <property type="entry name" value="ABC_TRANSPORTER_2"/>
    <property type="match status" value="2"/>
</dbReference>
<dbReference type="GO" id="GO:0005524">
    <property type="term" value="F:ATP binding"/>
    <property type="evidence" value="ECO:0007669"/>
    <property type="project" value="UniProtKB-KW"/>
</dbReference>
<evidence type="ECO:0000313" key="11">
    <source>
        <dbReference type="Proteomes" id="UP000569914"/>
    </source>
</evidence>
<dbReference type="InterPro" id="IPR003593">
    <property type="entry name" value="AAA+_ATPase"/>
</dbReference>
<keyword evidence="1" id="KW-0813">Transport</keyword>
<dbReference type="AlphaFoldDB" id="A0A7Y9IBS3"/>
<reference evidence="10 11" key="1">
    <citation type="submission" date="2020-07" db="EMBL/GenBank/DDBJ databases">
        <title>Sequencing the genomes of 1000 actinobacteria strains.</title>
        <authorList>
            <person name="Klenk H.-P."/>
        </authorList>
    </citation>
    <scope>NUCLEOTIDE SEQUENCE [LARGE SCALE GENOMIC DNA]</scope>
    <source>
        <strain evidence="10 11">DSM 22083</strain>
    </source>
</reference>
<evidence type="ECO:0000259" key="9">
    <source>
        <dbReference type="PROSITE" id="PS50893"/>
    </source>
</evidence>
<accession>A0A7Y9IBS3</accession>
<keyword evidence="4" id="KW-0677">Repeat</keyword>
<dbReference type="PROSITE" id="PS00211">
    <property type="entry name" value="ABC_TRANSPORTER_1"/>
    <property type="match status" value="1"/>
</dbReference>
<evidence type="ECO:0000256" key="6">
    <source>
        <dbReference type="ARBA" id="ARBA00022840"/>
    </source>
</evidence>
<name>A0A7Y9IBS3_9ACTN</name>
<keyword evidence="8" id="KW-0472">Membrane</keyword>
<dbReference type="Gene3D" id="3.40.50.300">
    <property type="entry name" value="P-loop containing nucleotide triphosphate hydrolases"/>
    <property type="match status" value="2"/>
</dbReference>
<evidence type="ECO:0000256" key="7">
    <source>
        <dbReference type="ARBA" id="ARBA00022967"/>
    </source>
</evidence>
<feature type="domain" description="ABC transporter" evidence="9">
    <location>
        <begin position="9"/>
        <end position="250"/>
    </location>
</feature>
<evidence type="ECO:0000256" key="5">
    <source>
        <dbReference type="ARBA" id="ARBA00022741"/>
    </source>
</evidence>